<evidence type="ECO:0000256" key="1">
    <source>
        <dbReference type="SAM" id="MobiDB-lite"/>
    </source>
</evidence>
<dbReference type="AlphaFoldDB" id="A0A559SUC7"/>
<evidence type="ECO:0000313" key="3">
    <source>
        <dbReference type="EMBL" id="TVZ65967.1"/>
    </source>
</evidence>
<feature type="signal peptide" evidence="2">
    <location>
        <begin position="1"/>
        <end position="24"/>
    </location>
</feature>
<gene>
    <name evidence="3" type="ORF">BCL32_6311</name>
</gene>
<sequence>MVQIILNAAVAVLVAAAFLTTASAALCGGDRRPQSVPARANIRRPRRN</sequence>
<organism evidence="3 4">
    <name type="scientific">Rhizobium mongolense USDA 1844</name>
    <dbReference type="NCBI Taxonomy" id="1079460"/>
    <lineage>
        <taxon>Bacteria</taxon>
        <taxon>Pseudomonadati</taxon>
        <taxon>Pseudomonadota</taxon>
        <taxon>Alphaproteobacteria</taxon>
        <taxon>Hyphomicrobiales</taxon>
        <taxon>Rhizobiaceae</taxon>
        <taxon>Rhizobium/Agrobacterium group</taxon>
        <taxon>Rhizobium</taxon>
    </lineage>
</organism>
<reference evidence="3 4" key="1">
    <citation type="submission" date="2019-06" db="EMBL/GenBank/DDBJ databases">
        <title>Pac Bio to generate improved reference genome sequences for organisms with transposon mutant libraries (support for FEBA project).</title>
        <authorList>
            <person name="Blow M."/>
        </authorList>
    </citation>
    <scope>NUCLEOTIDE SEQUENCE [LARGE SCALE GENOMIC DNA]</scope>
    <source>
        <strain evidence="3 4">USDA 1844</strain>
    </source>
</reference>
<keyword evidence="2" id="KW-0732">Signal</keyword>
<evidence type="ECO:0000256" key="2">
    <source>
        <dbReference type="SAM" id="SignalP"/>
    </source>
</evidence>
<feature type="region of interest" description="Disordered" evidence="1">
    <location>
        <begin position="29"/>
        <end position="48"/>
    </location>
</feature>
<dbReference type="EMBL" id="VISO01000003">
    <property type="protein sequence ID" value="TVZ65967.1"/>
    <property type="molecule type" value="Genomic_DNA"/>
</dbReference>
<comment type="caution">
    <text evidence="3">The sequence shown here is derived from an EMBL/GenBank/DDBJ whole genome shotgun (WGS) entry which is preliminary data.</text>
</comment>
<dbReference type="Proteomes" id="UP000319824">
    <property type="component" value="Unassembled WGS sequence"/>
</dbReference>
<dbReference type="RefSeq" id="WP_022717479.1">
    <property type="nucleotide sequence ID" value="NZ_ATTQ01000016.1"/>
</dbReference>
<accession>A0A559SUC7</accession>
<name>A0A559SUC7_9HYPH</name>
<evidence type="ECO:0000313" key="4">
    <source>
        <dbReference type="Proteomes" id="UP000319824"/>
    </source>
</evidence>
<protein>
    <submittedName>
        <fullName evidence="3">Uncharacterized protein</fullName>
    </submittedName>
</protein>
<feature type="chain" id="PRO_5022043691" evidence="2">
    <location>
        <begin position="25"/>
        <end position="48"/>
    </location>
</feature>
<proteinExistence type="predicted"/>